<keyword evidence="3" id="KW-1185">Reference proteome</keyword>
<feature type="region of interest" description="Disordered" evidence="1">
    <location>
        <begin position="48"/>
        <end position="67"/>
    </location>
</feature>
<sequence length="67" mass="7101">MTTRFPARVRTWLADAFYYETPGQAADAMADATRWGWLPALSGVAAGADQARGKHSETASQEAGLSG</sequence>
<accession>A0ABU0PPH2</accession>
<evidence type="ECO:0000256" key="1">
    <source>
        <dbReference type="SAM" id="MobiDB-lite"/>
    </source>
</evidence>
<dbReference type="RefSeq" id="WP_306638146.1">
    <property type="nucleotide sequence ID" value="NZ_JAUSXB010000001.1"/>
</dbReference>
<dbReference type="EMBL" id="JAUSXB010000001">
    <property type="protein sequence ID" value="MDQ0675860.1"/>
    <property type="molecule type" value="Genomic_DNA"/>
</dbReference>
<protein>
    <submittedName>
        <fullName evidence="2">Uncharacterized protein</fullName>
    </submittedName>
</protein>
<reference evidence="2 3" key="1">
    <citation type="submission" date="2023-07" db="EMBL/GenBank/DDBJ databases">
        <title>Comparative genomics of wheat-associated soil bacteria to identify genetic determinants of phenazine resistance.</title>
        <authorList>
            <person name="Mouncey N."/>
        </authorList>
    </citation>
    <scope>NUCLEOTIDE SEQUENCE [LARGE SCALE GENOMIC DNA]</scope>
    <source>
        <strain evidence="2 3">W1I3</strain>
    </source>
</reference>
<feature type="compositionally biased region" description="Polar residues" evidence="1">
    <location>
        <begin position="58"/>
        <end position="67"/>
    </location>
</feature>
<proteinExistence type="predicted"/>
<dbReference type="Proteomes" id="UP001236806">
    <property type="component" value="Unassembled WGS sequence"/>
</dbReference>
<evidence type="ECO:0000313" key="3">
    <source>
        <dbReference type="Proteomes" id="UP001236806"/>
    </source>
</evidence>
<comment type="caution">
    <text evidence="2">The sequence shown here is derived from an EMBL/GenBank/DDBJ whole genome shotgun (WGS) entry which is preliminary data.</text>
</comment>
<organism evidence="2 3">
    <name type="scientific">Pseudarthrobacter siccitolerans</name>
    <dbReference type="NCBI Taxonomy" id="861266"/>
    <lineage>
        <taxon>Bacteria</taxon>
        <taxon>Bacillati</taxon>
        <taxon>Actinomycetota</taxon>
        <taxon>Actinomycetes</taxon>
        <taxon>Micrococcales</taxon>
        <taxon>Micrococcaceae</taxon>
        <taxon>Pseudarthrobacter</taxon>
    </lineage>
</organism>
<gene>
    <name evidence="2" type="ORF">QFZ36_003421</name>
</gene>
<evidence type="ECO:0000313" key="2">
    <source>
        <dbReference type="EMBL" id="MDQ0675860.1"/>
    </source>
</evidence>
<name>A0ABU0PPH2_9MICC</name>